<evidence type="ECO:0000256" key="1">
    <source>
        <dbReference type="SAM" id="Phobius"/>
    </source>
</evidence>
<feature type="transmembrane region" description="Helical" evidence="1">
    <location>
        <begin position="54"/>
        <end position="75"/>
    </location>
</feature>
<evidence type="ECO:0000313" key="2">
    <source>
        <dbReference type="EMBL" id="PAX09644.1"/>
    </source>
</evidence>
<comment type="caution">
    <text evidence="2">The sequence shown here is derived from an EMBL/GenBank/DDBJ whole genome shotgun (WGS) entry which is preliminary data.</text>
</comment>
<dbReference type="EMBL" id="NSLI01000001">
    <property type="protein sequence ID" value="PAX09644.1"/>
    <property type="molecule type" value="Genomic_DNA"/>
</dbReference>
<name>A0A2A2SK38_9SPHN</name>
<keyword evidence="1" id="KW-1133">Transmembrane helix</keyword>
<dbReference type="RefSeq" id="WP_095996752.1">
    <property type="nucleotide sequence ID" value="NZ_NSLI01000001.1"/>
</dbReference>
<organism evidence="2 3">
    <name type="scientific">Sphingomonas lenta</name>
    <dbReference type="NCBI Taxonomy" id="1141887"/>
    <lineage>
        <taxon>Bacteria</taxon>
        <taxon>Pseudomonadati</taxon>
        <taxon>Pseudomonadota</taxon>
        <taxon>Alphaproteobacteria</taxon>
        <taxon>Sphingomonadales</taxon>
        <taxon>Sphingomonadaceae</taxon>
        <taxon>Sphingomonas</taxon>
    </lineage>
</organism>
<reference evidence="3" key="1">
    <citation type="submission" date="2017-09" db="EMBL/GenBank/DDBJ databases">
        <authorList>
            <person name="Feng G."/>
            <person name="Zhu H."/>
        </authorList>
    </citation>
    <scope>NUCLEOTIDE SEQUENCE [LARGE SCALE GENOMIC DNA]</scope>
    <source>
        <strain evidence="3">1PNM-20</strain>
    </source>
</reference>
<protein>
    <submittedName>
        <fullName evidence="2">Uncharacterized protein</fullName>
    </submittedName>
</protein>
<dbReference type="AlphaFoldDB" id="A0A2A2SK38"/>
<evidence type="ECO:0000313" key="3">
    <source>
        <dbReference type="Proteomes" id="UP000218151"/>
    </source>
</evidence>
<accession>A0A2A2SK38</accession>
<dbReference type="Proteomes" id="UP000218151">
    <property type="component" value="Unassembled WGS sequence"/>
</dbReference>
<keyword evidence="1" id="KW-0472">Membrane</keyword>
<keyword evidence="3" id="KW-1185">Reference proteome</keyword>
<keyword evidence="1" id="KW-0812">Transmembrane</keyword>
<gene>
    <name evidence="2" type="ORF">CKY28_02605</name>
</gene>
<sequence>MSREGEPWFRYYVGRGYFRAWPVRWQGWAALAALIVLPLLPMPIVRELMLTNPALGVAALLLAIAAPWAVLVPLVRRKGERVDG</sequence>
<feature type="transmembrane region" description="Helical" evidence="1">
    <location>
        <begin position="21"/>
        <end position="42"/>
    </location>
</feature>
<proteinExistence type="predicted"/>